<dbReference type="SUPFAM" id="SSF53474">
    <property type="entry name" value="alpha/beta-Hydrolases"/>
    <property type="match status" value="1"/>
</dbReference>
<organism evidence="5 6">
    <name type="scientific">Rudaeicoccus suwonensis</name>
    <dbReference type="NCBI Taxonomy" id="657409"/>
    <lineage>
        <taxon>Bacteria</taxon>
        <taxon>Bacillati</taxon>
        <taxon>Actinomycetota</taxon>
        <taxon>Actinomycetes</taxon>
        <taxon>Micrococcales</taxon>
        <taxon>Dermacoccaceae</taxon>
        <taxon>Rudaeicoccus</taxon>
    </lineage>
</organism>
<dbReference type="Gene3D" id="3.40.50.1820">
    <property type="entry name" value="alpha/beta hydrolase"/>
    <property type="match status" value="1"/>
</dbReference>
<dbReference type="PROSITE" id="PS00122">
    <property type="entry name" value="CARBOXYLESTERASE_B_1"/>
    <property type="match status" value="1"/>
</dbReference>
<dbReference type="EC" id="3.1.1.-" evidence="3"/>
<reference evidence="5 6" key="1">
    <citation type="submission" date="2019-06" db="EMBL/GenBank/DDBJ databases">
        <title>Sequencing the genomes of 1000 actinobacteria strains.</title>
        <authorList>
            <person name="Klenk H.-P."/>
        </authorList>
    </citation>
    <scope>NUCLEOTIDE SEQUENCE [LARGE SCALE GENOMIC DNA]</scope>
    <source>
        <strain evidence="5 6">DSM 19560</strain>
    </source>
</reference>
<dbReference type="PANTHER" id="PTHR43918">
    <property type="entry name" value="ACETYLCHOLINESTERASE"/>
    <property type="match status" value="1"/>
</dbReference>
<proteinExistence type="inferred from homology"/>
<evidence type="ECO:0000256" key="1">
    <source>
        <dbReference type="ARBA" id="ARBA00005964"/>
    </source>
</evidence>
<evidence type="ECO:0000313" key="5">
    <source>
        <dbReference type="EMBL" id="TWE09308.1"/>
    </source>
</evidence>
<dbReference type="InterPro" id="IPR002018">
    <property type="entry name" value="CarbesteraseB"/>
</dbReference>
<keyword evidence="6" id="KW-1185">Reference proteome</keyword>
<evidence type="ECO:0000259" key="4">
    <source>
        <dbReference type="Pfam" id="PF00135"/>
    </source>
</evidence>
<dbReference type="InterPro" id="IPR029058">
    <property type="entry name" value="AB_hydrolase_fold"/>
</dbReference>
<evidence type="ECO:0000256" key="3">
    <source>
        <dbReference type="RuleBase" id="RU361235"/>
    </source>
</evidence>
<dbReference type="PANTHER" id="PTHR43918:SF4">
    <property type="entry name" value="CARBOXYLIC ESTER HYDROLASE"/>
    <property type="match status" value="1"/>
</dbReference>
<dbReference type="InterPro" id="IPR019826">
    <property type="entry name" value="Carboxylesterase_B_AS"/>
</dbReference>
<sequence>MVAWVPTGCILQITPMWRMNDRDPYSLQILERTMTDLVQLTVDTSRGTVQGIVEGDAVSFRGIPYAAPPVGALRFAPPQPHPGWSGVRDAVLAGPSVPQSASRLEHIQGARTPDWDEAGCLTVNVFTPLAAVGEPGSARPVLIWWHGGGFTSGSGGWDWYDGRRLAELCDIVVVTANYRVGPLGYLYLPQIGAANLGPQDQGAVVRWTLENVASFGGDPGVVTVGGQSAGAYSALLLGLDPTTGPSVSRLLLQSGPFGLEPQDPQHAAEHAEAYLRLLGIATGSDYGKALRDIPAQQLLDAYGQLARQVSVPGNAAPPMYPVLGAAGVPRAPHEAVPAGGIDGKPLMIGTTHDESTAFFAFDPRIQQLTIEAALGLLTAAVGEPSARATYERHAARLSGRTPAQIFTAVQTDALFRDDSVAIADHHADGGSTTYVYQFDYAPADDPHALGATHCVELPFLFNTFDAFSSSASLSGVGAAERALAHEFAGTVGEFVSTGVIDGWQTYAPPNGFIRHFG</sequence>
<keyword evidence="2 3" id="KW-0378">Hydrolase</keyword>
<accession>A0A561E0Z1</accession>
<dbReference type="Pfam" id="PF00135">
    <property type="entry name" value="COesterase"/>
    <property type="match status" value="1"/>
</dbReference>
<dbReference type="GO" id="GO:0052689">
    <property type="term" value="F:carboxylic ester hydrolase activity"/>
    <property type="evidence" value="ECO:0007669"/>
    <property type="project" value="TreeGrafter"/>
</dbReference>
<comment type="similarity">
    <text evidence="1 3">Belongs to the type-B carboxylesterase/lipase family.</text>
</comment>
<dbReference type="Proteomes" id="UP000318297">
    <property type="component" value="Unassembled WGS sequence"/>
</dbReference>
<evidence type="ECO:0000256" key="2">
    <source>
        <dbReference type="ARBA" id="ARBA00022801"/>
    </source>
</evidence>
<dbReference type="RefSeq" id="WP_211841744.1">
    <property type="nucleotide sequence ID" value="NZ_VIVQ01000003.1"/>
</dbReference>
<comment type="caution">
    <text evidence="5">The sequence shown here is derived from an EMBL/GenBank/DDBJ whole genome shotgun (WGS) entry which is preliminary data.</text>
</comment>
<evidence type="ECO:0000313" key="6">
    <source>
        <dbReference type="Proteomes" id="UP000318297"/>
    </source>
</evidence>
<protein>
    <recommendedName>
        <fullName evidence="3">Carboxylic ester hydrolase</fullName>
        <ecNumber evidence="3">3.1.1.-</ecNumber>
    </recommendedName>
</protein>
<dbReference type="InterPro" id="IPR050654">
    <property type="entry name" value="AChE-related_enzymes"/>
</dbReference>
<name>A0A561E0Z1_9MICO</name>
<dbReference type="EMBL" id="VIVQ01000003">
    <property type="protein sequence ID" value="TWE09308.1"/>
    <property type="molecule type" value="Genomic_DNA"/>
</dbReference>
<feature type="domain" description="Carboxylesterase type B" evidence="4">
    <location>
        <begin position="40"/>
        <end position="502"/>
    </location>
</feature>
<gene>
    <name evidence="5" type="ORF">BKA23_3008</name>
</gene>
<dbReference type="AlphaFoldDB" id="A0A561E0Z1"/>